<dbReference type="InterPro" id="IPR006578">
    <property type="entry name" value="MADF-dom"/>
</dbReference>
<evidence type="ECO:0000256" key="2">
    <source>
        <dbReference type="SAM" id="MobiDB-lite"/>
    </source>
</evidence>
<dbReference type="PROSITE" id="PS51031">
    <property type="entry name" value="BESS"/>
    <property type="match status" value="1"/>
</dbReference>
<comment type="caution">
    <text evidence="5">The sequence shown here is derived from an EMBL/GenBank/DDBJ whole genome shotgun (WGS) entry which is preliminary data.</text>
</comment>
<evidence type="ECO:0000259" key="3">
    <source>
        <dbReference type="PROSITE" id="PS51029"/>
    </source>
</evidence>
<dbReference type="AlphaFoldDB" id="A0AAV0WB97"/>
<keyword evidence="1" id="KW-0539">Nucleus</keyword>
<organism evidence="5 6">
    <name type="scientific">Macrosiphum euphorbiae</name>
    <name type="common">potato aphid</name>
    <dbReference type="NCBI Taxonomy" id="13131"/>
    <lineage>
        <taxon>Eukaryota</taxon>
        <taxon>Metazoa</taxon>
        <taxon>Ecdysozoa</taxon>
        <taxon>Arthropoda</taxon>
        <taxon>Hexapoda</taxon>
        <taxon>Insecta</taxon>
        <taxon>Pterygota</taxon>
        <taxon>Neoptera</taxon>
        <taxon>Paraneoptera</taxon>
        <taxon>Hemiptera</taxon>
        <taxon>Sternorrhyncha</taxon>
        <taxon>Aphidomorpha</taxon>
        <taxon>Aphidoidea</taxon>
        <taxon>Aphididae</taxon>
        <taxon>Macrosiphini</taxon>
        <taxon>Macrosiphum</taxon>
    </lineage>
</organism>
<dbReference type="Proteomes" id="UP001160148">
    <property type="component" value="Unassembled WGS sequence"/>
</dbReference>
<feature type="compositionally biased region" description="Polar residues" evidence="2">
    <location>
        <begin position="117"/>
        <end position="131"/>
    </location>
</feature>
<dbReference type="Pfam" id="PF10545">
    <property type="entry name" value="MADF_DNA_bdg"/>
    <property type="match status" value="1"/>
</dbReference>
<evidence type="ECO:0000313" key="6">
    <source>
        <dbReference type="Proteomes" id="UP001160148"/>
    </source>
</evidence>
<dbReference type="PROSITE" id="PS51029">
    <property type="entry name" value="MADF"/>
    <property type="match status" value="1"/>
</dbReference>
<name>A0AAV0WB97_9HEMI</name>
<feature type="domain" description="BESS" evidence="4">
    <location>
        <begin position="192"/>
        <end position="231"/>
    </location>
</feature>
<keyword evidence="6" id="KW-1185">Reference proteome</keyword>
<accession>A0AAV0WB97</accession>
<evidence type="ECO:0000256" key="1">
    <source>
        <dbReference type="PROSITE-ProRule" id="PRU00371"/>
    </source>
</evidence>
<evidence type="ECO:0008006" key="7">
    <source>
        <dbReference type="Google" id="ProtNLM"/>
    </source>
</evidence>
<feature type="region of interest" description="Disordered" evidence="2">
    <location>
        <begin position="117"/>
        <end position="140"/>
    </location>
</feature>
<dbReference type="EMBL" id="CARXXK010000002">
    <property type="protein sequence ID" value="CAI6353205.1"/>
    <property type="molecule type" value="Genomic_DNA"/>
</dbReference>
<dbReference type="InterPro" id="IPR039353">
    <property type="entry name" value="TF_Adf1"/>
</dbReference>
<sequence length="258" mass="30537">MSFFDTELFIVEVEKEECLWKMNSKEYMVDRYVKAKAWAKIASNMYDEWESYNKEEQELKIEELKKKWKHLRDNYTRDINETRKIQSGSEARNTKRYTYSDILSFLQPVVKKRKTTGNIETPTCSSDNAISTDEHGDEGQCQLDESVAESVHEECDGSVSKQQKRKKEQITPFQKNLLHLMKNPPIHKPEDFDADKSFLLSFLPDLKKMNENQKLELKIQFMQSVKNILNPSQTLSFEHHKPYPHQFNYYQNDGYSPN</sequence>
<gene>
    <name evidence="5" type="ORF">MEUPH1_LOCUS9352</name>
</gene>
<proteinExistence type="predicted"/>
<reference evidence="5 6" key="1">
    <citation type="submission" date="2023-01" db="EMBL/GenBank/DDBJ databases">
        <authorList>
            <person name="Whitehead M."/>
        </authorList>
    </citation>
    <scope>NUCLEOTIDE SEQUENCE [LARGE SCALE GENOMIC DNA]</scope>
</reference>
<dbReference type="InterPro" id="IPR004210">
    <property type="entry name" value="BESS_motif"/>
</dbReference>
<evidence type="ECO:0000313" key="5">
    <source>
        <dbReference type="EMBL" id="CAI6353205.1"/>
    </source>
</evidence>
<dbReference type="PANTHER" id="PTHR12243:SF67">
    <property type="entry name" value="COREPRESSOR OF PANGOLIN, ISOFORM A-RELATED"/>
    <property type="match status" value="1"/>
</dbReference>
<dbReference type="GO" id="GO:0005634">
    <property type="term" value="C:nucleus"/>
    <property type="evidence" value="ECO:0007669"/>
    <property type="project" value="UniProtKB-SubCell"/>
</dbReference>
<comment type="subcellular location">
    <subcellularLocation>
        <location evidence="1">Nucleus</location>
    </subcellularLocation>
</comment>
<dbReference type="PANTHER" id="PTHR12243">
    <property type="entry name" value="MADF DOMAIN TRANSCRIPTION FACTOR"/>
    <property type="match status" value="1"/>
</dbReference>
<dbReference type="GO" id="GO:0003677">
    <property type="term" value="F:DNA binding"/>
    <property type="evidence" value="ECO:0007669"/>
    <property type="project" value="InterPro"/>
</dbReference>
<feature type="domain" description="MADF" evidence="3">
    <location>
        <begin position="8"/>
        <end position="111"/>
    </location>
</feature>
<protein>
    <recommendedName>
        <fullName evidence="7">BESS domain-containing protein</fullName>
    </recommendedName>
</protein>
<dbReference type="SMART" id="SM00595">
    <property type="entry name" value="MADF"/>
    <property type="match status" value="1"/>
</dbReference>
<dbReference type="Pfam" id="PF02944">
    <property type="entry name" value="BESS"/>
    <property type="match status" value="1"/>
</dbReference>
<evidence type="ECO:0000259" key="4">
    <source>
        <dbReference type="PROSITE" id="PS51031"/>
    </source>
</evidence>